<feature type="domain" description="Cadherin" evidence="2">
    <location>
        <begin position="419"/>
        <end position="534"/>
    </location>
</feature>
<dbReference type="EMBL" id="ATBP01000085">
    <property type="protein sequence ID" value="ETR73136.1"/>
    <property type="molecule type" value="Genomic_DNA"/>
</dbReference>
<dbReference type="Proteomes" id="UP000189670">
    <property type="component" value="Unassembled WGS sequence"/>
</dbReference>
<dbReference type="Gene3D" id="2.60.40.1120">
    <property type="entry name" value="Carboxypeptidase-like, regulatory domain"/>
    <property type="match status" value="2"/>
</dbReference>
<sequence>MLLTACDASGQCFTKTEASYISIYEAITPVCTATVAGSEVGITNFDFNTIHNSTGSADEEGGYVDFRASFVTGLTVNTSYAVAVNGYTNVNYLKIYIDYNNDGDFEDTDELAFDETDLNGIYNGSITTPLSPTLDTIITMRVIGCSMPITSPCPTGLNYGQVEDYGIIFPSADKKIPLTQAKTVLFSDVLRVRDINFIQDNGDIIYVSNNQNPYTWTTNDVAYGLRRLDQVWQLDFDDVQSNGGNIELFFDFHDSIENNKFQDREYFLLSRQGLNDEFNLSHHVVCFSGRVFFNNVDISMLQNEPYVTIGYFEFSAPVIVDVDSEDITSIISAALTVNTSKTILFKVADAQGGDITVSIVSNTDNLTIVNIKDSMTGSYTYNATSGSEYLLSTLIQAGNRAENISITITAGDSSGCSTTKTVFVTILPESNEPPVISGIPDQSKPEGQSFTIIHLDNFVFDSSNNDDELIWTVQGDQQNFTITIDSNRIAAIVPKDPEWNGSETVIFKATDTGGLTATQAATFTVVAVNDPPVFSDIPDQSQAEGNPFTDIHLDDYVFDIDSNDDSITWIAENQNHLTITINSNREAIIEPKNPDWNGSETIKFIATAPDNVTSVDYVVFTVTAVNDAPVISNISDQTVLEDTSFTPINLDDYVVDVDNTNDEITWMAKGQSVLTVTIINKIATIQAPANWYGTEAITFTAQDTEGLTASDAVNFIIISVNDIPVVSDISDQTILEDLSFAAIHLDNFVSDSEDAYSQINWTAIGQSELGLTITDRIATIKAPENWSGTETITFIAKDSGGLTASDSAIFTVNAVNDAPFISGITDQTVNEDTAFTAITLDDFVADIEDADSLISWAVSGNSDLTVTITNRVVVIESPANWNGSETFIFKATDTGGLTATQTVIFTVVAVNDPPVFSEIPDQSQAEGNPFTVIHLDDYVFDIDNNDDSITWITENQNHLTITINSNREAIIEAKDPEWNGSETIKFVATAPDNVTSVDYVVFTVTAVNDAPVISDIGDQTIDEDSSFTSISLDLFISDIEDSDSQITWSVIGNSELAVTITDRIATIKAVANWSGTETITFIAEDTGGLTASDSAIFTVNSVNDAPVISGVLDQTVNEDTSFTAITLDDFVDDIEDADSQISWAVSGNSDLTVTITNRVAVIESSANWNGSETFIFKATDTGGLTATQTVIFTVVAVNDPPVFSEIPDQSQAEGNPFTVIHLDDYVFDIDSNDDSITWITENQNHLTITINSNREAIIEAKDPEWNGSETIKFVATAPDNVTSVDYVVFTVTAVNDAPLILYFSDKTIMENDSFPAINLDDYVVDIDNTDDEMSWRAAGQSDLTVTITDRIATIEAPENWKGRETITFTVQDPGGLTSCNAVTFMIVGPPDISDIPDQTVPEDTSFASINLDDFVDDSFFSDSEISWSIIGQSELSISLTNSVVTIKAPENWNGTEHLIFIAEVENMWVGGDSNELVSWTEASFTMTAINDPPSFTIGQNISVPEDSSTIILSYWTTNISQGAFNENDSCHFELTIDHKDLFSVIPTLDSNGTLKFAPKANVFGVATVDVILKDNGGTENGGNDTSTAQSFKITITEINDSPTFTMGPNQRINCNTGIVQHVANWATHISAGPANEDQTQLHFQTIAENDALLEGGQNGIFISSEGDLTYTPTATANGTITVTVILEDGGTGRYTSGEQTFTITLITINQAPSFIKGSNVTIDEDEALTITIQSWATNISPGAANEMNQQLEFHLSPDNSGLFAIPPKIMIDKGNVGHLFFAPAKNAFGSSTVSVYLKDNAGTALGGVDTSAAQEFIITINPVNDPPVFTKGSNIIIKQNTSKTIDNWAKGISFGPANETGQILTFHTTAVPDTLFIDQPQISSTGTLTFRTSSSQTGIAIVSVYLDDSAANNNTSTTETFTINVSTTSPPQLSDIEDYEILQDHQAENILIEVTDEDTPINDISVTATSSNTELVNTNNLALSIINEKWLLSITPITGQSGVTTITVSADDGSKATDKTFILTVHAIPSAQISVVSDQYSTTTGTVPLLVHFTPASIQNENEITGWRWDFGDGRTSKDQSPLHTFYLDDDLNDPSVYTVRLTIYGFNGSSSTDTKTNYISINRLKYVNFNALNKVGSENLKVDFFNQSIGFGTNKMYQWDFGDGTKSSLENPSHTYTEAGIYSVTLAASNGSITRTMSKPDFVKVTGRSISGQIIASDTTLGIENCLVEIWSSANNVLLAYTHTAPDGSYSIKDLPSLDHLIIGAWPPLALRDLYYKSFYDGADNRSDAKKVCTLTSSLVSQNITLEKIPEMGIRGRIFDMDGITGLANSEVDVFSDHLQTGRSATTDAEGFYTVTGLQNASDYIVSTWSEKLNMEFFYSDTGTVFTPKNATKIELAGVYVDHITLTVRPSGSISGHVSVNGQPLANIWISAWSDLLGIGNKVLSNESGDYTISGLISQSKANSITYIVACQSQDYPYQAFNSVSDRSLATPVLTGSTDIDFNIKTGNDIKGIVIDSNDNVLSGVSISAWSKSKNIKGEAISQSSGEYTLSNMPLASDYKLIATSVDYPVQYYNQQKSSETATIVDNTNGDIDHIDFIMNKGGIIKGYVKIENEFTAAGAGIWVNIWSKSTNTGGNVVTDVNGMYEISGLESTVSDYKISIYQENYMPAFFNSSETVYESKDAESVTPSTTEYRNILLKSGFTITGKITDASGTPVSGIKIEAFSEQNNGWGESTSTAALVNNTNYTIKGLMPGTYNITISPDNYISETKTKIVNADISNLDYILLAPDRKISGTITGLDLNKEVSLTARSEELNDSNVIRIRGTGNDIVYEITGLKPASDFRVDLRSSDYPYQVYNGKTEWDKANVLDLTDSDRSGVNFTLESANLVISGTLTFPSPNHEHVWVEAYSKALNFTKGVHINYTGTNPVSYRIEGLMKGSYIVSIWPDISKSQYYDGSETETNAQAVDLNTGSKTSINFTLMNGAFIEGYVYEANGNPASSVKVQVNSKYTDSWGVAQTDSNGFYRIEGLEALNYYSVQTQKTGMAAIYFNSNGSVSHSLLAEMVRANSSNINMTFLAVESIIGMVRGTNRERISSSIRVTAKSELHQIENSVYASSFGVFKIDGLLPGNDYKLTAEPHSSSPYMSQSKTNISTNSTNIYFMLEKGHSIEGTVSSHSTVINNVKIEVLSIDADCYAFAKTDSNGHYEINGLKPATDYAVTATPPEESSYLFSINEHNEITTDITFNILLESAFNMSGHIYEPDGTTPVPAVRITVFSSDQNFMSDAITDASGYYRVENIPESSDYIVTAIPSNFAQQKRTDQSAGSTVDFILSSGGAISGSVDTFAGPLKNATVEVFSETLNISKSDITDVNGNYLITGLQQYWNGILVSDYVVTVYASGYPNESKGQKSVGDVVNFTLSTGEENEISGIIKDSTGTLLPVDAEIVWIKVFLNGVYQTKAKVKLDGTGAFTVKGLQPNTNYTLQVSDSTESEWIGSNGIGVSDSADAAIFTTSDTVDFSFGVEVTYQLPTVMTGSLFKDSENYKTLYKAVYLVSSNDDTPVIMRGVCWDIFPEPGLEKGNCTKDGTGTGRYEAELKNAPFKYIYYRAYATNAGGTAYGNQKSALKLCESGYNINTYNPTYGGKIEIFPEKDGCYSQTNHVHVTIKAIPDSCYRFTGWTGDCSGTGLCGLIMTSKKTAIPSFERLTHTVTVSAKYGRVSPQIDQVTYDCGTSISLAVTPNAGYRFDHWEGGLENEGATATIIVDQPLNLSAICVPMTQNRSISGYVRNIYGRAVANVSMLFSETGDIVHTNASGFYAYTLAQDNSITVIPELTGCTFSPPDRFYENFSSSINAQNYTVTTVSTLQPGLRVWIDKNTNAFYDAGEEVSGAEIYLNGSVELLGTTDEEGVIGFLNFSDTDRIHAEKTYYSYISPRADDSNYDNDRTQNPYYASTDDWSMDGKTYVFSMTSDIRMADGSYQEFPGDNNALSSAPKDFQGNILVQLIHPFIRWNLVVHISDRLTPDVYLKYVHIGLQGGNRIFYNYTDGYFIIKNIVLVMGGDEESSQYKMANVHFLAGLARAFTNLLGYRSSKENIIINIGSIWGLFNPDDIAWQSVLAHELGHYLLGVYNEYHNQNGEMSFEWEYRRLHDGGAGEPNEFPVSYGIMDDSIRAGELSDVTDYYPHDYTQREVVSSQYYSTQGQSCWETFKENYTEEIKNQMQANGYTDFSDDFYNGLIVPPHTTGSYPDSDNTKRPGPIMIHERDVLNFVEW</sequence>
<dbReference type="GO" id="GO:0016020">
    <property type="term" value="C:membrane"/>
    <property type="evidence" value="ECO:0007669"/>
    <property type="project" value="InterPro"/>
</dbReference>
<dbReference type="PROSITE" id="PS50268">
    <property type="entry name" value="CADHERIN_2"/>
    <property type="match status" value="1"/>
</dbReference>
<dbReference type="Pfam" id="PF13620">
    <property type="entry name" value="CarboxypepD_reg"/>
    <property type="match status" value="1"/>
</dbReference>
<reference evidence="4" key="1">
    <citation type="submission" date="2012-11" db="EMBL/GenBank/DDBJ databases">
        <authorList>
            <person name="Lucero-Rivera Y.E."/>
            <person name="Tovar-Ramirez D."/>
        </authorList>
    </citation>
    <scope>NUCLEOTIDE SEQUENCE [LARGE SCALE GENOMIC DNA]</scope>
    <source>
        <strain evidence="4">Araruama</strain>
    </source>
</reference>
<dbReference type="Pfam" id="PF18911">
    <property type="entry name" value="PKD_4"/>
    <property type="match status" value="2"/>
</dbReference>
<name>A0A1V1PEC9_9BACT</name>
<dbReference type="Pfam" id="PF17963">
    <property type="entry name" value="Big_9"/>
    <property type="match status" value="4"/>
</dbReference>
<evidence type="ECO:0000259" key="2">
    <source>
        <dbReference type="PROSITE" id="PS50268"/>
    </source>
</evidence>
<dbReference type="InterPro" id="IPR044060">
    <property type="entry name" value="Bacterial_rp_domain"/>
</dbReference>
<protein>
    <recommendedName>
        <fullName evidence="5">Cadherin domain-containing protein</fullName>
    </recommendedName>
</protein>
<dbReference type="Gene3D" id="2.60.40.10">
    <property type="entry name" value="Immunoglobulins"/>
    <property type="match status" value="7"/>
</dbReference>
<dbReference type="CDD" id="cd00146">
    <property type="entry name" value="PKD"/>
    <property type="match status" value="2"/>
</dbReference>
<dbReference type="Pfam" id="PF20009">
    <property type="entry name" value="GEVED"/>
    <property type="match status" value="1"/>
</dbReference>
<dbReference type="GO" id="GO:0007156">
    <property type="term" value="P:homophilic cell adhesion via plasma membrane adhesion molecules"/>
    <property type="evidence" value="ECO:0007669"/>
    <property type="project" value="InterPro"/>
</dbReference>
<dbReference type="SUPFAM" id="SSF49464">
    <property type="entry name" value="Carboxypeptidase regulatory domain-like"/>
    <property type="match status" value="4"/>
</dbReference>
<evidence type="ECO:0000259" key="1">
    <source>
        <dbReference type="PROSITE" id="PS50093"/>
    </source>
</evidence>
<accession>A0A1V1PEC9</accession>
<feature type="domain" description="PKD" evidence="1">
    <location>
        <begin position="2126"/>
        <end position="2211"/>
    </location>
</feature>
<dbReference type="GO" id="GO:0030246">
    <property type="term" value="F:carbohydrate binding"/>
    <property type="evidence" value="ECO:0007669"/>
    <property type="project" value="InterPro"/>
</dbReference>
<dbReference type="Pfam" id="PF18998">
    <property type="entry name" value="Flg_new_2"/>
    <property type="match status" value="2"/>
</dbReference>
<evidence type="ECO:0008006" key="5">
    <source>
        <dbReference type="Google" id="ProtNLM"/>
    </source>
</evidence>
<dbReference type="InterPro" id="IPR035986">
    <property type="entry name" value="PKD_dom_sf"/>
</dbReference>
<dbReference type="SMART" id="SM00089">
    <property type="entry name" value="PKD"/>
    <property type="match status" value="2"/>
</dbReference>
<dbReference type="SUPFAM" id="SSF49478">
    <property type="entry name" value="Cna protein B-type domain"/>
    <property type="match status" value="1"/>
</dbReference>
<comment type="caution">
    <text evidence="3">The sequence shown here is derived from an EMBL/GenBank/DDBJ whole genome shotgun (WGS) entry which is preliminary data.</text>
</comment>
<dbReference type="InterPro" id="IPR002126">
    <property type="entry name" value="Cadherin-like_dom"/>
</dbReference>
<dbReference type="SUPFAM" id="SSF49452">
    <property type="entry name" value="Starch-binding domain-like"/>
    <property type="match status" value="1"/>
</dbReference>
<dbReference type="InterPro" id="IPR013784">
    <property type="entry name" value="Carb-bd-like_fold"/>
</dbReference>
<feature type="domain" description="PKD" evidence="1">
    <location>
        <begin position="2034"/>
        <end position="2086"/>
    </location>
</feature>
<evidence type="ECO:0000313" key="4">
    <source>
        <dbReference type="Proteomes" id="UP000189670"/>
    </source>
</evidence>
<dbReference type="PROSITE" id="PS50093">
    <property type="entry name" value="PKD"/>
    <property type="match status" value="2"/>
</dbReference>
<proteinExistence type="predicted"/>
<evidence type="ECO:0000313" key="3">
    <source>
        <dbReference type="EMBL" id="ETR73136.1"/>
    </source>
</evidence>
<dbReference type="InterPro" id="IPR008969">
    <property type="entry name" value="CarboxyPept-like_regulatory"/>
</dbReference>
<dbReference type="InterPro" id="IPR045474">
    <property type="entry name" value="GEVED"/>
</dbReference>
<dbReference type="InterPro" id="IPR000601">
    <property type="entry name" value="PKD_dom"/>
</dbReference>
<dbReference type="InterPro" id="IPR022409">
    <property type="entry name" value="PKD/Chitinase_dom"/>
</dbReference>
<gene>
    <name evidence="3" type="ORF">OMM_01182</name>
</gene>
<organism evidence="3 4">
    <name type="scientific">Candidatus Magnetoglobus multicellularis str. Araruama</name>
    <dbReference type="NCBI Taxonomy" id="890399"/>
    <lineage>
        <taxon>Bacteria</taxon>
        <taxon>Pseudomonadati</taxon>
        <taxon>Thermodesulfobacteriota</taxon>
        <taxon>Desulfobacteria</taxon>
        <taxon>Desulfobacterales</taxon>
        <taxon>Desulfobacteraceae</taxon>
        <taxon>Candidatus Magnetoglobus</taxon>
    </lineage>
</organism>
<dbReference type="SUPFAM" id="SSF49299">
    <property type="entry name" value="PKD domain"/>
    <property type="match status" value="2"/>
</dbReference>
<dbReference type="GO" id="GO:0005509">
    <property type="term" value="F:calcium ion binding"/>
    <property type="evidence" value="ECO:0007669"/>
    <property type="project" value="InterPro"/>
</dbReference>
<dbReference type="InterPro" id="IPR013783">
    <property type="entry name" value="Ig-like_fold"/>
</dbReference>